<evidence type="ECO:0000313" key="3">
    <source>
        <dbReference type="Proteomes" id="UP001213799"/>
    </source>
</evidence>
<feature type="region of interest" description="Disordered" evidence="1">
    <location>
        <begin position="128"/>
        <end position="166"/>
    </location>
</feature>
<evidence type="ECO:0000313" key="2">
    <source>
        <dbReference type="EMBL" id="KAJ5603715.1"/>
    </source>
</evidence>
<reference evidence="2" key="1">
    <citation type="journal article" date="2023" name="IMA Fungus">
        <title>Comparative genomic study of the Penicillium genus elucidates a diverse pangenome and 15 lateral gene transfer events.</title>
        <authorList>
            <person name="Petersen C."/>
            <person name="Sorensen T."/>
            <person name="Nielsen M.R."/>
            <person name="Sondergaard T.E."/>
            <person name="Sorensen J.L."/>
            <person name="Fitzpatrick D.A."/>
            <person name="Frisvad J.C."/>
            <person name="Nielsen K.L."/>
        </authorList>
    </citation>
    <scope>NUCLEOTIDE SEQUENCE</scope>
    <source>
        <strain evidence="2">IBT 12815</strain>
    </source>
</reference>
<dbReference type="Proteomes" id="UP001213799">
    <property type="component" value="Unassembled WGS sequence"/>
</dbReference>
<accession>A0AAD6H4M2</accession>
<sequence length="166" mass="17973">MRSMASPSCNTHCDPLHVPDGYDWTLTDFNYSQFTPLAYQSSTPTLAQLSRVYADPLRYTYPVQYPVASVAPSFTVSSGSPWTCSGMRSFNQNAIHQPSVDNDCAATAPGDQATGHVGPRHDIACTNFSASASSAPRTSQAKATSDSYTKGKRPSGRTQGRQRKQE</sequence>
<organism evidence="2 3">
    <name type="scientific">Penicillium hordei</name>
    <dbReference type="NCBI Taxonomy" id="40994"/>
    <lineage>
        <taxon>Eukaryota</taxon>
        <taxon>Fungi</taxon>
        <taxon>Dikarya</taxon>
        <taxon>Ascomycota</taxon>
        <taxon>Pezizomycotina</taxon>
        <taxon>Eurotiomycetes</taxon>
        <taxon>Eurotiomycetidae</taxon>
        <taxon>Eurotiales</taxon>
        <taxon>Aspergillaceae</taxon>
        <taxon>Penicillium</taxon>
    </lineage>
</organism>
<dbReference type="EMBL" id="JAQJAE010000003">
    <property type="protein sequence ID" value="KAJ5603715.1"/>
    <property type="molecule type" value="Genomic_DNA"/>
</dbReference>
<proteinExistence type="predicted"/>
<dbReference type="RefSeq" id="XP_056753513.1">
    <property type="nucleotide sequence ID" value="XM_056897728.1"/>
</dbReference>
<reference evidence="2" key="2">
    <citation type="submission" date="2023-01" db="EMBL/GenBank/DDBJ databases">
        <authorList>
            <person name="Petersen C."/>
        </authorList>
    </citation>
    <scope>NUCLEOTIDE SEQUENCE</scope>
    <source>
        <strain evidence="2">IBT 12815</strain>
    </source>
</reference>
<gene>
    <name evidence="2" type="ORF">N7537_006671</name>
</gene>
<dbReference type="GeneID" id="81587970"/>
<dbReference type="AlphaFoldDB" id="A0AAD6H4M2"/>
<comment type="caution">
    <text evidence="2">The sequence shown here is derived from an EMBL/GenBank/DDBJ whole genome shotgun (WGS) entry which is preliminary data.</text>
</comment>
<protein>
    <submittedName>
        <fullName evidence="2">Zinc finger C2H2</fullName>
    </submittedName>
</protein>
<evidence type="ECO:0000256" key="1">
    <source>
        <dbReference type="SAM" id="MobiDB-lite"/>
    </source>
</evidence>
<name>A0AAD6H4M2_9EURO</name>
<feature type="compositionally biased region" description="Polar residues" evidence="1">
    <location>
        <begin position="128"/>
        <end position="148"/>
    </location>
</feature>
<keyword evidence="3" id="KW-1185">Reference proteome</keyword>